<reference evidence="9" key="1">
    <citation type="journal article" date="2014" name="Int. J. Syst. Evol. Microbiol.">
        <title>Complete genome sequence of Corynebacterium casei LMG S-19264T (=DSM 44701T), isolated from a smear-ripened cheese.</title>
        <authorList>
            <consortium name="US DOE Joint Genome Institute (JGI-PGF)"/>
            <person name="Walter F."/>
            <person name="Albersmeier A."/>
            <person name="Kalinowski J."/>
            <person name="Ruckert C."/>
        </authorList>
    </citation>
    <scope>NUCLEOTIDE SEQUENCE</scope>
    <source>
        <strain evidence="9">CGMCC 1.12919</strain>
    </source>
</reference>
<keyword evidence="6" id="KW-0547">Nucleotide-binding</keyword>
<evidence type="ECO:0000256" key="2">
    <source>
        <dbReference type="ARBA" id="ARBA00009747"/>
    </source>
</evidence>
<dbReference type="EMBL" id="BMGG01000007">
    <property type="protein sequence ID" value="GGC76062.1"/>
    <property type="molecule type" value="Genomic_DNA"/>
</dbReference>
<dbReference type="Pfam" id="PF02696">
    <property type="entry name" value="SelO"/>
    <property type="match status" value="1"/>
</dbReference>
<evidence type="ECO:0000256" key="5">
    <source>
        <dbReference type="ARBA" id="ARBA00022723"/>
    </source>
</evidence>
<comment type="cofactor">
    <cofactor evidence="1">
        <name>Mg(2+)</name>
        <dbReference type="ChEBI" id="CHEBI:18420"/>
    </cofactor>
</comment>
<dbReference type="InterPro" id="IPR003846">
    <property type="entry name" value="SelO"/>
</dbReference>
<gene>
    <name evidence="9" type="ORF">GCM10010994_38060</name>
</gene>
<dbReference type="AlphaFoldDB" id="A0A916XJJ7"/>
<dbReference type="GO" id="GO:0016779">
    <property type="term" value="F:nucleotidyltransferase activity"/>
    <property type="evidence" value="ECO:0007669"/>
    <property type="project" value="UniProtKB-KW"/>
</dbReference>
<proteinExistence type="inferred from homology"/>
<accession>A0A916XJJ7</accession>
<organism evidence="9 10">
    <name type="scientific">Chelatococcus reniformis</name>
    <dbReference type="NCBI Taxonomy" id="1494448"/>
    <lineage>
        <taxon>Bacteria</taxon>
        <taxon>Pseudomonadati</taxon>
        <taxon>Pseudomonadota</taxon>
        <taxon>Alphaproteobacteria</taxon>
        <taxon>Hyphomicrobiales</taxon>
        <taxon>Chelatococcaceae</taxon>
        <taxon>Chelatococcus</taxon>
    </lineage>
</organism>
<evidence type="ECO:0000256" key="7">
    <source>
        <dbReference type="ARBA" id="ARBA00022840"/>
    </source>
</evidence>
<keyword evidence="10" id="KW-1185">Reference proteome</keyword>
<evidence type="ECO:0000256" key="3">
    <source>
        <dbReference type="ARBA" id="ARBA00022679"/>
    </source>
</evidence>
<evidence type="ECO:0000256" key="8">
    <source>
        <dbReference type="ARBA" id="ARBA00022842"/>
    </source>
</evidence>
<keyword evidence="5" id="KW-0479">Metal-binding</keyword>
<keyword evidence="3" id="KW-0808">Transferase</keyword>
<evidence type="ECO:0000256" key="4">
    <source>
        <dbReference type="ARBA" id="ARBA00022695"/>
    </source>
</evidence>
<comment type="similarity">
    <text evidence="2">Belongs to the SELO family.</text>
</comment>
<sequence length="110" mass="11338">MTGSTAAKHSGTLVEVAAPVVDNSDARPPQRFFAYPGASAVSAAKLIRINRLLASEVGLNADWLESSDGIAMLADKSFPVGAEPIALAYAGHQFGNFVPQLGDGRGVAGR</sequence>
<evidence type="ECO:0000313" key="10">
    <source>
        <dbReference type="Proteomes" id="UP000637002"/>
    </source>
</evidence>
<comment type="caution">
    <text evidence="9">The sequence shown here is derived from an EMBL/GenBank/DDBJ whole genome shotgun (WGS) entry which is preliminary data.</text>
</comment>
<dbReference type="Proteomes" id="UP000637002">
    <property type="component" value="Unassembled WGS sequence"/>
</dbReference>
<reference evidence="9" key="2">
    <citation type="submission" date="2020-09" db="EMBL/GenBank/DDBJ databases">
        <authorList>
            <person name="Sun Q."/>
            <person name="Zhou Y."/>
        </authorList>
    </citation>
    <scope>NUCLEOTIDE SEQUENCE</scope>
    <source>
        <strain evidence="9">CGMCC 1.12919</strain>
    </source>
</reference>
<dbReference type="GO" id="GO:0005524">
    <property type="term" value="F:ATP binding"/>
    <property type="evidence" value="ECO:0007669"/>
    <property type="project" value="UniProtKB-KW"/>
</dbReference>
<name>A0A916XJJ7_9HYPH</name>
<evidence type="ECO:0000313" key="9">
    <source>
        <dbReference type="EMBL" id="GGC76062.1"/>
    </source>
</evidence>
<evidence type="ECO:0000256" key="1">
    <source>
        <dbReference type="ARBA" id="ARBA00001946"/>
    </source>
</evidence>
<keyword evidence="8" id="KW-0460">Magnesium</keyword>
<keyword evidence="7" id="KW-0067">ATP-binding</keyword>
<keyword evidence="4" id="KW-0548">Nucleotidyltransferase</keyword>
<dbReference type="RefSeq" id="WP_373288272.1">
    <property type="nucleotide sequence ID" value="NZ_BMGG01000007.1"/>
</dbReference>
<dbReference type="GO" id="GO:0046872">
    <property type="term" value="F:metal ion binding"/>
    <property type="evidence" value="ECO:0007669"/>
    <property type="project" value="UniProtKB-KW"/>
</dbReference>
<evidence type="ECO:0008006" key="11">
    <source>
        <dbReference type="Google" id="ProtNLM"/>
    </source>
</evidence>
<protein>
    <recommendedName>
        <fullName evidence="11">Selenoprotein O</fullName>
    </recommendedName>
</protein>
<evidence type="ECO:0000256" key="6">
    <source>
        <dbReference type="ARBA" id="ARBA00022741"/>
    </source>
</evidence>